<dbReference type="RefSeq" id="XP_021860822.1">
    <property type="nucleotide sequence ID" value="XM_022005130.2"/>
</dbReference>
<feature type="transmembrane region" description="Helical" evidence="7">
    <location>
        <begin position="923"/>
        <end position="941"/>
    </location>
</feature>
<reference evidence="10" key="2">
    <citation type="submission" date="2025-08" db="UniProtKB">
        <authorList>
            <consortium name="RefSeq"/>
        </authorList>
    </citation>
    <scope>IDENTIFICATION</scope>
    <source>
        <tissue evidence="10">Leaf</tissue>
    </source>
</reference>
<feature type="transmembrane region" description="Helical" evidence="7">
    <location>
        <begin position="895"/>
        <end position="917"/>
    </location>
</feature>
<sequence>MASMEIMDVELGNAALNGDVDFLTECVESNKPIEYYMTYFPKSGDKGDRRHGNIFHMAAYNNNADFIREAIEILPSENTQQLLIQPREPINGNPLHVAAELGNVEIINMFLDVYRCLPCLPSDVSERPWLVKNTEGHNPLNTALYYCHEECALEIVKMDMELLCNMLTESGTNIIYEAVNSKLSKFALEILRSPHPFGCVGIEETTPFHSLHYLNRSEEAEEICRQLLRRDPDLIKQQDDNENSAFHLWTSDGKMWPFKCILESCDIIPDIKTVFTDLISTTNTYGDNPLHNLAQFAASENDAVKVAELLIDTYKKEASNIEEDELPWLVHDDDGDTPMSLAISRKFEKFAMYILSVDDNAVIECQKNLLFLAIEKECHELAEKIYEIVINKGCTQLLINDQHNILHIAPLCTKEFCKRLIEEHPGLLKGVDKAGLTVLHTWISNAELWLFEFMLKSKWRISFIKLIDVMDYGDRNNPLHIVASLANTPNNATDQVMELLVEAYKEENINWSVNNMQLLPWSATNKKNEGPLHLAIRSQRENLALYLLALHEDDNVDDLLDYYEPEHTILFLAIQNKCPQVAKKILARLDKNSRTKYLTDSSNGRNILHLAPTLEDIEFGTWLVNEAPEFITEKDHEGLSGWDKAYEIGPAWFIKAVLKKDPSVFTSAPLAWIKACENGHVLALRAFIDHNPGAFRDLCIELKDSPLHHIQLSSLTEYEEFMKIPRMKDLINLQNSQGATPLHIAIQRRKKPLTETLLSMEKIVYNIMDKDQKTAIDLLAPVCVDDSTWEEMCQRIGFDPWIKTSYFQRKTNLLDVRNSLFVVAALLATITFTAGFTLPGGLNQETGEALLATEVAFLVFLISNTLAMCTSMLVLICLVWSMVQDSSKSLLLIDRSMVLLMIAFYSTLLAFMTGVFIVIYPKVLWAAILVIVMCSLITLSAKKTLLYKVLFISSVKKRQNRKDPMHLLELGKVLPCCGGNHKVE</sequence>
<dbReference type="SUPFAM" id="SSF48403">
    <property type="entry name" value="Ankyrin repeat"/>
    <property type="match status" value="3"/>
</dbReference>
<gene>
    <name evidence="10" type="primary">LOC110799864</name>
</gene>
<dbReference type="SMART" id="SM00248">
    <property type="entry name" value="ANK"/>
    <property type="match status" value="9"/>
</dbReference>
<evidence type="ECO:0000259" key="8">
    <source>
        <dbReference type="Pfam" id="PF13962"/>
    </source>
</evidence>
<dbReference type="PANTHER" id="PTHR24186:SF46">
    <property type="entry name" value="PROTEIN ACCELERATED CELL DEATH 6-LIKE"/>
    <property type="match status" value="1"/>
</dbReference>
<dbReference type="Proteomes" id="UP000813463">
    <property type="component" value="Chromosome 4"/>
</dbReference>
<dbReference type="Pfam" id="PF13962">
    <property type="entry name" value="PGG"/>
    <property type="match status" value="1"/>
</dbReference>
<accession>A0A9R0J531</accession>
<dbReference type="AlphaFoldDB" id="A0A9R0J531"/>
<evidence type="ECO:0000256" key="1">
    <source>
        <dbReference type="ARBA" id="ARBA00004141"/>
    </source>
</evidence>
<evidence type="ECO:0000313" key="10">
    <source>
        <dbReference type="RefSeq" id="XP_021860822.1"/>
    </source>
</evidence>
<keyword evidence="6 7" id="KW-0472">Membrane</keyword>
<keyword evidence="3" id="KW-0677">Repeat</keyword>
<organism evidence="9 10">
    <name type="scientific">Spinacia oleracea</name>
    <name type="common">Spinach</name>
    <dbReference type="NCBI Taxonomy" id="3562"/>
    <lineage>
        <taxon>Eukaryota</taxon>
        <taxon>Viridiplantae</taxon>
        <taxon>Streptophyta</taxon>
        <taxon>Embryophyta</taxon>
        <taxon>Tracheophyta</taxon>
        <taxon>Spermatophyta</taxon>
        <taxon>Magnoliopsida</taxon>
        <taxon>eudicotyledons</taxon>
        <taxon>Gunneridae</taxon>
        <taxon>Pentapetalae</taxon>
        <taxon>Caryophyllales</taxon>
        <taxon>Chenopodiaceae</taxon>
        <taxon>Chenopodioideae</taxon>
        <taxon>Anserineae</taxon>
        <taxon>Spinacia</taxon>
    </lineage>
</organism>
<dbReference type="GeneID" id="110799864"/>
<protein>
    <recommendedName>
        <fullName evidence="8">PGG domain-containing protein</fullName>
    </recommendedName>
</protein>
<proteinExistence type="predicted"/>
<feature type="transmembrane region" description="Helical" evidence="7">
    <location>
        <begin position="858"/>
        <end position="883"/>
    </location>
</feature>
<evidence type="ECO:0000256" key="2">
    <source>
        <dbReference type="ARBA" id="ARBA00022692"/>
    </source>
</evidence>
<evidence type="ECO:0000256" key="6">
    <source>
        <dbReference type="ARBA" id="ARBA00023136"/>
    </source>
</evidence>
<evidence type="ECO:0000256" key="7">
    <source>
        <dbReference type="SAM" id="Phobius"/>
    </source>
</evidence>
<dbReference type="InterPro" id="IPR026961">
    <property type="entry name" value="PGG_dom"/>
</dbReference>
<dbReference type="KEGG" id="soe:110799864"/>
<keyword evidence="5" id="KW-0040">ANK repeat</keyword>
<evidence type="ECO:0000256" key="4">
    <source>
        <dbReference type="ARBA" id="ARBA00022989"/>
    </source>
</evidence>
<feature type="transmembrane region" description="Helical" evidence="7">
    <location>
        <begin position="819"/>
        <end position="838"/>
    </location>
</feature>
<dbReference type="OrthoDB" id="1696590at2759"/>
<dbReference type="InterPro" id="IPR002110">
    <property type="entry name" value="Ankyrin_rpt"/>
</dbReference>
<evidence type="ECO:0000256" key="3">
    <source>
        <dbReference type="ARBA" id="ARBA00022737"/>
    </source>
</evidence>
<name>A0A9R0J531_SPIOL</name>
<comment type="subcellular location">
    <subcellularLocation>
        <location evidence="1">Membrane</location>
        <topology evidence="1">Multi-pass membrane protein</topology>
    </subcellularLocation>
</comment>
<evidence type="ECO:0000256" key="5">
    <source>
        <dbReference type="ARBA" id="ARBA00023043"/>
    </source>
</evidence>
<dbReference type="GO" id="GO:0005886">
    <property type="term" value="C:plasma membrane"/>
    <property type="evidence" value="ECO:0000318"/>
    <property type="project" value="GO_Central"/>
</dbReference>
<keyword evidence="2 7" id="KW-0812">Transmembrane</keyword>
<keyword evidence="4 7" id="KW-1133">Transmembrane helix</keyword>
<dbReference type="PANTHER" id="PTHR24186">
    <property type="entry name" value="PROTEIN PHOSPHATASE 1 REGULATORY SUBUNIT"/>
    <property type="match status" value="1"/>
</dbReference>
<dbReference type="Gene3D" id="1.25.40.20">
    <property type="entry name" value="Ankyrin repeat-containing domain"/>
    <property type="match status" value="3"/>
</dbReference>
<evidence type="ECO:0000313" key="9">
    <source>
        <dbReference type="Proteomes" id="UP000813463"/>
    </source>
</evidence>
<feature type="domain" description="PGG" evidence="8">
    <location>
        <begin position="813"/>
        <end position="918"/>
    </location>
</feature>
<dbReference type="InterPro" id="IPR036770">
    <property type="entry name" value="Ankyrin_rpt-contain_sf"/>
</dbReference>
<reference evidence="9" key="1">
    <citation type="journal article" date="2021" name="Nat. Commun.">
        <title>Genomic analyses provide insights into spinach domestication and the genetic basis of agronomic traits.</title>
        <authorList>
            <person name="Cai X."/>
            <person name="Sun X."/>
            <person name="Xu C."/>
            <person name="Sun H."/>
            <person name="Wang X."/>
            <person name="Ge C."/>
            <person name="Zhang Z."/>
            <person name="Wang Q."/>
            <person name="Fei Z."/>
            <person name="Jiao C."/>
            <person name="Wang Q."/>
        </authorList>
    </citation>
    <scope>NUCLEOTIDE SEQUENCE [LARGE SCALE GENOMIC DNA]</scope>
    <source>
        <strain evidence="9">cv. Varoflay</strain>
    </source>
</reference>
<keyword evidence="9" id="KW-1185">Reference proteome</keyword>